<organism evidence="2 3">
    <name type="scientific">Mycolicibacterium rufum</name>
    <dbReference type="NCBI Taxonomy" id="318424"/>
    <lineage>
        <taxon>Bacteria</taxon>
        <taxon>Bacillati</taxon>
        <taxon>Actinomycetota</taxon>
        <taxon>Actinomycetes</taxon>
        <taxon>Mycobacteriales</taxon>
        <taxon>Mycobacteriaceae</taxon>
        <taxon>Mycolicibacterium</taxon>
    </lineage>
</organism>
<evidence type="ECO:0000313" key="3">
    <source>
        <dbReference type="Proteomes" id="UP001140272"/>
    </source>
</evidence>
<comment type="caution">
    <text evidence="2">The sequence shown here is derived from an EMBL/GenBank/DDBJ whole genome shotgun (WGS) entry which is preliminary data.</text>
</comment>
<dbReference type="Proteomes" id="UP001140272">
    <property type="component" value="Unassembled WGS sequence"/>
</dbReference>
<proteinExistence type="predicted"/>
<dbReference type="Gene3D" id="3.90.1150.10">
    <property type="entry name" value="Aspartate Aminotransferase, domain 1"/>
    <property type="match status" value="1"/>
</dbReference>
<name>A0A9X2YH15_9MYCO</name>
<dbReference type="InterPro" id="IPR015422">
    <property type="entry name" value="PyrdxlP-dep_Trfase_small"/>
</dbReference>
<evidence type="ECO:0000313" key="2">
    <source>
        <dbReference type="EMBL" id="MCV7072531.1"/>
    </source>
</evidence>
<evidence type="ECO:0000256" key="1">
    <source>
        <dbReference type="SAM" id="MobiDB-lite"/>
    </source>
</evidence>
<dbReference type="EMBL" id="JACKRN010000717">
    <property type="protein sequence ID" value="MCV7072531.1"/>
    <property type="molecule type" value="Genomic_DNA"/>
</dbReference>
<reference evidence="2" key="1">
    <citation type="submission" date="2020-07" db="EMBL/GenBank/DDBJ databases">
        <authorList>
            <person name="Pettersson B.M.F."/>
            <person name="Behra P.R.K."/>
            <person name="Ramesh M."/>
            <person name="Das S."/>
            <person name="Dasgupta S."/>
            <person name="Kirsebom L.A."/>
        </authorList>
    </citation>
    <scope>NUCLEOTIDE SEQUENCE</scope>
    <source>
        <strain evidence="2">DSM 45406</strain>
    </source>
</reference>
<accession>A0A9X2YH15</accession>
<gene>
    <name evidence="2" type="ORF">H7H73_21350</name>
</gene>
<reference evidence="2" key="2">
    <citation type="journal article" date="2022" name="BMC Genomics">
        <title>Comparative genome analysis of mycobacteria focusing on tRNA and non-coding RNA.</title>
        <authorList>
            <person name="Behra P.R.K."/>
            <person name="Pettersson B.M.F."/>
            <person name="Ramesh M."/>
            <person name="Das S."/>
            <person name="Dasgupta S."/>
            <person name="Kirsebom L.A."/>
        </authorList>
    </citation>
    <scope>NUCLEOTIDE SEQUENCE</scope>
    <source>
        <strain evidence="2">DSM 45406</strain>
    </source>
</reference>
<feature type="region of interest" description="Disordered" evidence="1">
    <location>
        <begin position="36"/>
        <end position="93"/>
    </location>
</feature>
<dbReference type="AlphaFoldDB" id="A0A9X2YH15"/>
<protein>
    <submittedName>
        <fullName evidence="2">Uncharacterized protein</fullName>
    </submittedName>
</protein>
<sequence>MVDNAARIGTDVLGPGLRELAARHRSVGEVRGLGVVVGESTGGRPGRRREPLGRHGRAVGSADRAGTIAGGVEGGLMSPASVSRCRAGTGCSA</sequence>